<dbReference type="Proteomes" id="UP000070501">
    <property type="component" value="Unassembled WGS sequence"/>
</dbReference>
<feature type="region of interest" description="Disordered" evidence="1">
    <location>
        <begin position="1"/>
        <end position="75"/>
    </location>
</feature>
<feature type="non-terminal residue" evidence="2">
    <location>
        <position position="75"/>
    </location>
</feature>
<feature type="compositionally biased region" description="Polar residues" evidence="1">
    <location>
        <begin position="63"/>
        <end position="75"/>
    </location>
</feature>
<evidence type="ECO:0000313" key="3">
    <source>
        <dbReference type="Proteomes" id="UP000070501"/>
    </source>
</evidence>
<accession>A0A136IUX7</accession>
<organism evidence="2 3">
    <name type="scientific">Microdochium bolleyi</name>
    <dbReference type="NCBI Taxonomy" id="196109"/>
    <lineage>
        <taxon>Eukaryota</taxon>
        <taxon>Fungi</taxon>
        <taxon>Dikarya</taxon>
        <taxon>Ascomycota</taxon>
        <taxon>Pezizomycotina</taxon>
        <taxon>Sordariomycetes</taxon>
        <taxon>Xylariomycetidae</taxon>
        <taxon>Xylariales</taxon>
        <taxon>Microdochiaceae</taxon>
        <taxon>Microdochium</taxon>
    </lineage>
</organism>
<name>A0A136IUX7_9PEZI</name>
<keyword evidence="3" id="KW-1185">Reference proteome</keyword>
<evidence type="ECO:0000313" key="2">
    <source>
        <dbReference type="EMBL" id="KXJ88712.1"/>
    </source>
</evidence>
<evidence type="ECO:0000256" key="1">
    <source>
        <dbReference type="SAM" id="MobiDB-lite"/>
    </source>
</evidence>
<gene>
    <name evidence="2" type="ORF">Micbo1qcDRAFT_166161</name>
</gene>
<feature type="compositionally biased region" description="Polar residues" evidence="1">
    <location>
        <begin position="34"/>
        <end position="48"/>
    </location>
</feature>
<reference evidence="3" key="1">
    <citation type="submission" date="2016-02" db="EMBL/GenBank/DDBJ databases">
        <title>Draft genome sequence of Microdochium bolleyi, a fungal endophyte of beachgrass.</title>
        <authorList>
            <consortium name="DOE Joint Genome Institute"/>
            <person name="David A.S."/>
            <person name="May G."/>
            <person name="Haridas S."/>
            <person name="Lim J."/>
            <person name="Wang M."/>
            <person name="Labutti K."/>
            <person name="Lipzen A."/>
            <person name="Barry K."/>
            <person name="Grigoriev I.V."/>
        </authorList>
    </citation>
    <scope>NUCLEOTIDE SEQUENCE [LARGE SCALE GENOMIC DNA]</scope>
    <source>
        <strain evidence="3">J235TASD1</strain>
    </source>
</reference>
<sequence length="75" mass="8563">MLPRSVKQPAASKSPPGPWSGRWQRSKPVKEPSRTNWPSSLPTRTAPTMSRPIIRTRQRPSLPKTQPLQRWQSPP</sequence>
<protein>
    <submittedName>
        <fullName evidence="2">Uncharacterized protein</fullName>
    </submittedName>
</protein>
<proteinExistence type="predicted"/>
<dbReference type="InParanoid" id="A0A136IUX7"/>
<dbReference type="EMBL" id="KQ964257">
    <property type="protein sequence ID" value="KXJ88712.1"/>
    <property type="molecule type" value="Genomic_DNA"/>
</dbReference>
<dbReference type="AlphaFoldDB" id="A0A136IUX7"/>